<feature type="compositionally biased region" description="Low complexity" evidence="1">
    <location>
        <begin position="81"/>
        <end position="96"/>
    </location>
</feature>
<dbReference type="EMBL" id="CACRTZ010000037">
    <property type="protein sequence ID" value="VYU80851.1"/>
    <property type="molecule type" value="Genomic_DNA"/>
</dbReference>
<feature type="region of interest" description="Disordered" evidence="1">
    <location>
        <begin position="66"/>
        <end position="96"/>
    </location>
</feature>
<dbReference type="AlphaFoldDB" id="A0A6N3HWQ6"/>
<reference evidence="2" key="1">
    <citation type="submission" date="2019-11" db="EMBL/GenBank/DDBJ databases">
        <authorList>
            <person name="Feng L."/>
        </authorList>
    </citation>
    <scope>NUCLEOTIDE SEQUENCE</scope>
    <source>
        <strain evidence="2">EMassiliensisLFYP7</strain>
    </source>
</reference>
<dbReference type="RefSeq" id="WP_156567698.1">
    <property type="nucleotide sequence ID" value="NZ_CACRTZ010000037.1"/>
</dbReference>
<accession>A0A6N3HWQ6</accession>
<organism evidence="2">
    <name type="scientific">Phytobacter massiliensis</name>
    <dbReference type="NCBI Taxonomy" id="1485952"/>
    <lineage>
        <taxon>Bacteria</taxon>
        <taxon>Pseudomonadati</taxon>
        <taxon>Pseudomonadota</taxon>
        <taxon>Gammaproteobacteria</taxon>
        <taxon>Enterobacterales</taxon>
        <taxon>Enterobacteriaceae</taxon>
        <taxon>Phytobacter</taxon>
    </lineage>
</organism>
<name>A0A6N3HWQ6_9ENTR</name>
<sequence length="96" mass="10255">MKFLSALRERLFFRGRGSHGKKRADASHQQTVSRTFTGNEATEIVQTLSAASPLIAATLAHHLNENDCSTSHHTSHDHGSFDSGSCDSGGDSGSND</sequence>
<evidence type="ECO:0000313" key="2">
    <source>
        <dbReference type="EMBL" id="VYU80851.1"/>
    </source>
</evidence>
<evidence type="ECO:0000256" key="1">
    <source>
        <dbReference type="SAM" id="MobiDB-lite"/>
    </source>
</evidence>
<gene>
    <name evidence="2" type="ORF">EMLFYP7_04499</name>
</gene>
<proteinExistence type="predicted"/>
<protein>
    <submittedName>
        <fullName evidence="2">Uncharacterized protein</fullName>
    </submittedName>
</protein>